<evidence type="ECO:0000313" key="3">
    <source>
        <dbReference type="EMBL" id="GMI41383.1"/>
    </source>
</evidence>
<feature type="compositionally biased region" description="Low complexity" evidence="1">
    <location>
        <begin position="63"/>
        <end position="72"/>
    </location>
</feature>
<feature type="compositionally biased region" description="Low complexity" evidence="1">
    <location>
        <begin position="550"/>
        <end position="566"/>
    </location>
</feature>
<dbReference type="InterPro" id="IPR006869">
    <property type="entry name" value="DUF547"/>
</dbReference>
<keyword evidence="4" id="KW-1185">Reference proteome</keyword>
<proteinExistence type="predicted"/>
<feature type="region of interest" description="Disordered" evidence="1">
    <location>
        <begin position="178"/>
        <end position="206"/>
    </location>
</feature>
<feature type="compositionally biased region" description="Acidic residues" evidence="1">
    <location>
        <begin position="518"/>
        <end position="528"/>
    </location>
</feature>
<dbReference type="Pfam" id="PF04784">
    <property type="entry name" value="DUF547"/>
    <property type="match status" value="1"/>
</dbReference>
<feature type="non-terminal residue" evidence="3">
    <location>
        <position position="1"/>
    </location>
</feature>
<evidence type="ECO:0000313" key="4">
    <source>
        <dbReference type="Proteomes" id="UP001165060"/>
    </source>
</evidence>
<feature type="domain" description="DUF547" evidence="2">
    <location>
        <begin position="617"/>
        <end position="724"/>
    </location>
</feature>
<evidence type="ECO:0000259" key="2">
    <source>
        <dbReference type="Pfam" id="PF04784"/>
    </source>
</evidence>
<feature type="region of interest" description="Disordered" evidence="1">
    <location>
        <begin position="517"/>
        <end position="573"/>
    </location>
</feature>
<feature type="region of interest" description="Disordered" evidence="1">
    <location>
        <begin position="320"/>
        <end position="354"/>
    </location>
</feature>
<dbReference type="EMBL" id="BRYB01002215">
    <property type="protein sequence ID" value="GMI41383.1"/>
    <property type="molecule type" value="Genomic_DNA"/>
</dbReference>
<organism evidence="3 4">
    <name type="scientific">Tetraparma gracilis</name>
    <dbReference type="NCBI Taxonomy" id="2962635"/>
    <lineage>
        <taxon>Eukaryota</taxon>
        <taxon>Sar</taxon>
        <taxon>Stramenopiles</taxon>
        <taxon>Ochrophyta</taxon>
        <taxon>Bolidophyceae</taxon>
        <taxon>Parmales</taxon>
        <taxon>Triparmaceae</taxon>
        <taxon>Tetraparma</taxon>
    </lineage>
</organism>
<reference evidence="3 4" key="1">
    <citation type="journal article" date="2023" name="Commun. Biol.">
        <title>Genome analysis of Parmales, the sister group of diatoms, reveals the evolutionary specialization of diatoms from phago-mixotrophs to photoautotrophs.</title>
        <authorList>
            <person name="Ban H."/>
            <person name="Sato S."/>
            <person name="Yoshikawa S."/>
            <person name="Yamada K."/>
            <person name="Nakamura Y."/>
            <person name="Ichinomiya M."/>
            <person name="Sato N."/>
            <person name="Blanc-Mathieu R."/>
            <person name="Endo H."/>
            <person name="Kuwata A."/>
            <person name="Ogata H."/>
        </authorList>
    </citation>
    <scope>NUCLEOTIDE SEQUENCE [LARGE SCALE GENOMIC DNA]</scope>
</reference>
<dbReference type="PANTHER" id="PTHR46361:SF3">
    <property type="entry name" value="ELECTRON CARRIER_ PROTEIN DISULFIDE OXIDOREDUCTASE"/>
    <property type="match status" value="1"/>
</dbReference>
<name>A0ABQ6N5E5_9STRA</name>
<feature type="region of interest" description="Disordered" evidence="1">
    <location>
        <begin position="145"/>
        <end position="165"/>
    </location>
</feature>
<sequence>YGGRHLGLLKAPSLGTSPSTGGPGEEESDKHDKKKPWMVLMHLCAFHSTESDGHPAPVPAPAATPATALSPTNQRNLSSASLDIPAWVEVMHRTKRKRVLAYVVRASCDNSSSFVSFRTGAELTPIMNLRRNSVVSPVKLVKGGADAGSVMRNDDPPGPNSFTDHDLFKLSVKRSHSASDIPGASTGDYFSTTSSNSAPSSPVPPPVDLISPSARHSSNIFLKPRPLARRAVAKMKGTSYHAVSKTKTLMVKGAMETAAVGKHVGSKSKAASKGVLATVKRGLTPRSGAKAGTNVVIRKRGSNESVGHLASARKVLEAVDGEAKGKGKRRGKGRGRGKRKARGRDSQGAAADAPLVNQGAQPNQIAARQNAPDQSTRILSELVQENAAPARILKNQLQHRSELDAWFLDGGAAELGVVPMAIGSKGGETPSHECVLARALWESHWREEAIFKNGSAAYEREEKHAPESGMSDPREMFVLKSGQWSGVAGSSKSNRRVILNARRMRFDKADSLHLEAEKVEEEEVEVVEEGVVGEGQAGEESGEGGEVDAAELSPPASPSSKTSASPGLPPTSEAAEFSRRLLTTALGLSPDSSLENLVAFLDSTSCLRSLKMPDIDLASETAVCFFVNVYHSLLQHALLLLGPPTKSSVTHFMRCVCYEIGNDVFSLAELEYCVIRGRLSAPQSSRSFFVEPSKSSADAFRFYALGAVDARVNFVLHTGLKSNPVGVHVLDHRTPLGGQLNEASTAHVQASIMVDSKKRVVHLPEIYKAYRGDFGGNDPLKFLLRFLEKKEWEAVSWLIAEPGGVAIKYSHTHGDFQTFLAPAEGRGSG</sequence>
<dbReference type="PANTHER" id="PTHR46361">
    <property type="entry name" value="ELECTRON CARRIER/ PROTEIN DISULFIDE OXIDOREDUCTASE"/>
    <property type="match status" value="1"/>
</dbReference>
<comment type="caution">
    <text evidence="3">The sequence shown here is derived from an EMBL/GenBank/DDBJ whole genome shotgun (WGS) entry which is preliminary data.</text>
</comment>
<dbReference type="Proteomes" id="UP001165060">
    <property type="component" value="Unassembled WGS sequence"/>
</dbReference>
<feature type="region of interest" description="Disordered" evidence="1">
    <location>
        <begin position="50"/>
        <end position="75"/>
    </location>
</feature>
<feature type="compositionally biased region" description="Basic residues" evidence="1">
    <location>
        <begin position="326"/>
        <end position="342"/>
    </location>
</feature>
<feature type="compositionally biased region" description="Low complexity" evidence="1">
    <location>
        <begin position="191"/>
        <end position="200"/>
    </location>
</feature>
<feature type="compositionally biased region" description="Acidic residues" evidence="1">
    <location>
        <begin position="540"/>
        <end position="549"/>
    </location>
</feature>
<feature type="region of interest" description="Disordered" evidence="1">
    <location>
        <begin position="1"/>
        <end position="33"/>
    </location>
</feature>
<evidence type="ECO:0000256" key="1">
    <source>
        <dbReference type="SAM" id="MobiDB-lite"/>
    </source>
</evidence>
<protein>
    <recommendedName>
        <fullName evidence="2">DUF547 domain-containing protein</fullName>
    </recommendedName>
</protein>
<gene>
    <name evidence="3" type="ORF">TeGR_g3289</name>
</gene>
<accession>A0ABQ6N5E5</accession>